<keyword evidence="12" id="KW-1185">Reference proteome</keyword>
<keyword evidence="7 10" id="KW-0472">Membrane</keyword>
<dbReference type="AlphaFoldDB" id="A0A8S4EEX2"/>
<evidence type="ECO:0000256" key="4">
    <source>
        <dbReference type="ARBA" id="ARBA00022692"/>
    </source>
</evidence>
<evidence type="ECO:0000256" key="6">
    <source>
        <dbReference type="ARBA" id="ARBA00022989"/>
    </source>
</evidence>
<feature type="transmembrane region" description="Helical" evidence="10">
    <location>
        <begin position="118"/>
        <end position="139"/>
    </location>
</feature>
<evidence type="ECO:0000313" key="11">
    <source>
        <dbReference type="EMBL" id="CAG9113629.1"/>
    </source>
</evidence>
<dbReference type="Pfam" id="PF02949">
    <property type="entry name" value="7tm_6"/>
    <property type="match status" value="1"/>
</dbReference>
<keyword evidence="2" id="KW-1003">Cell membrane</keyword>
<protein>
    <submittedName>
        <fullName evidence="11">(diamondback moth) hypothetical protein</fullName>
    </submittedName>
</protein>
<sequence length="243" mass="28448">MVIIQMETYYEIDPTYIWFFFLWPKDPLSGRWNVYPYILLQFLYAFCSVLYSVAFTSMCVSTMIAMAGQIEVLSEMFRRALDDGTEEEQYRNLISCYKRYVHILYIQNNLNDIMSPTLFIHLLVASINMSLIIFSLANLQQSSKIASQVLIISLMVEAFYYYWHGHQVLYQSENISSAVYDSAWVDKSPRIRRLVYIMSSTVDKRIIFNAGPFNEVNVITYVQILKVTVSFYKLMCETSVPRS</sequence>
<organism evidence="11 12">
    <name type="scientific">Plutella xylostella</name>
    <name type="common">Diamondback moth</name>
    <name type="synonym">Plutella maculipennis</name>
    <dbReference type="NCBI Taxonomy" id="51655"/>
    <lineage>
        <taxon>Eukaryota</taxon>
        <taxon>Metazoa</taxon>
        <taxon>Ecdysozoa</taxon>
        <taxon>Arthropoda</taxon>
        <taxon>Hexapoda</taxon>
        <taxon>Insecta</taxon>
        <taxon>Pterygota</taxon>
        <taxon>Neoptera</taxon>
        <taxon>Endopterygota</taxon>
        <taxon>Lepidoptera</taxon>
        <taxon>Glossata</taxon>
        <taxon>Ditrysia</taxon>
        <taxon>Yponomeutoidea</taxon>
        <taxon>Plutellidae</taxon>
        <taxon>Plutella</taxon>
    </lineage>
</organism>
<reference evidence="11" key="1">
    <citation type="submission" date="2020-11" db="EMBL/GenBank/DDBJ databases">
        <authorList>
            <person name="Whiteford S."/>
        </authorList>
    </citation>
    <scope>NUCLEOTIDE SEQUENCE</scope>
</reference>
<evidence type="ECO:0000256" key="8">
    <source>
        <dbReference type="ARBA" id="ARBA00023170"/>
    </source>
</evidence>
<keyword evidence="8" id="KW-0675">Receptor</keyword>
<evidence type="ECO:0000256" key="5">
    <source>
        <dbReference type="ARBA" id="ARBA00022725"/>
    </source>
</evidence>
<evidence type="ECO:0000256" key="9">
    <source>
        <dbReference type="ARBA" id="ARBA00023224"/>
    </source>
</evidence>
<comment type="caution">
    <text evidence="11">The sequence shown here is derived from an EMBL/GenBank/DDBJ whole genome shotgun (WGS) entry which is preliminary data.</text>
</comment>
<proteinExistence type="predicted"/>
<evidence type="ECO:0000256" key="1">
    <source>
        <dbReference type="ARBA" id="ARBA00004651"/>
    </source>
</evidence>
<dbReference type="GO" id="GO:0004984">
    <property type="term" value="F:olfactory receptor activity"/>
    <property type="evidence" value="ECO:0007669"/>
    <property type="project" value="InterPro"/>
</dbReference>
<evidence type="ECO:0000256" key="2">
    <source>
        <dbReference type="ARBA" id="ARBA00022475"/>
    </source>
</evidence>
<name>A0A8S4EEX2_PLUXY</name>
<comment type="subcellular location">
    <subcellularLocation>
        <location evidence="1">Cell membrane</location>
        <topology evidence="1">Multi-pass membrane protein</topology>
    </subcellularLocation>
</comment>
<keyword evidence="9" id="KW-0807">Transducer</keyword>
<feature type="transmembrane region" description="Helical" evidence="10">
    <location>
        <begin position="42"/>
        <end position="68"/>
    </location>
</feature>
<dbReference type="Proteomes" id="UP000653454">
    <property type="component" value="Unassembled WGS sequence"/>
</dbReference>
<dbReference type="GO" id="GO:0005549">
    <property type="term" value="F:odorant binding"/>
    <property type="evidence" value="ECO:0007669"/>
    <property type="project" value="InterPro"/>
</dbReference>
<accession>A0A8S4EEX2</accession>
<keyword evidence="6 10" id="KW-1133">Transmembrane helix</keyword>
<evidence type="ECO:0000256" key="3">
    <source>
        <dbReference type="ARBA" id="ARBA00022606"/>
    </source>
</evidence>
<keyword evidence="3" id="KW-0716">Sensory transduction</keyword>
<evidence type="ECO:0000256" key="10">
    <source>
        <dbReference type="SAM" id="Phobius"/>
    </source>
</evidence>
<dbReference type="GO" id="GO:0005886">
    <property type="term" value="C:plasma membrane"/>
    <property type="evidence" value="ECO:0007669"/>
    <property type="project" value="UniProtKB-SubCell"/>
</dbReference>
<evidence type="ECO:0000313" key="12">
    <source>
        <dbReference type="Proteomes" id="UP000653454"/>
    </source>
</evidence>
<dbReference type="PANTHER" id="PTHR21137:SF35">
    <property type="entry name" value="ODORANT RECEPTOR 19A-RELATED"/>
    <property type="match status" value="1"/>
</dbReference>
<dbReference type="InterPro" id="IPR004117">
    <property type="entry name" value="7tm6_olfct_rcpt"/>
</dbReference>
<dbReference type="EMBL" id="CAJHNJ030000015">
    <property type="protein sequence ID" value="CAG9113629.1"/>
    <property type="molecule type" value="Genomic_DNA"/>
</dbReference>
<keyword evidence="5" id="KW-0552">Olfaction</keyword>
<keyword evidence="4 10" id="KW-0812">Transmembrane</keyword>
<evidence type="ECO:0000256" key="7">
    <source>
        <dbReference type="ARBA" id="ARBA00023136"/>
    </source>
</evidence>
<gene>
    <name evidence="11" type="ORF">PLXY2_LOCUS5247</name>
</gene>
<dbReference type="GO" id="GO:0007165">
    <property type="term" value="P:signal transduction"/>
    <property type="evidence" value="ECO:0007669"/>
    <property type="project" value="UniProtKB-KW"/>
</dbReference>
<dbReference type="PANTHER" id="PTHR21137">
    <property type="entry name" value="ODORANT RECEPTOR"/>
    <property type="match status" value="1"/>
</dbReference>